<protein>
    <submittedName>
        <fullName evidence="1">Uncharacterized protein</fullName>
    </submittedName>
</protein>
<organism evidence="1">
    <name type="scientific">Solanum lycopersicum</name>
    <name type="common">Tomato</name>
    <name type="synonym">Lycopersicon esculentum</name>
    <dbReference type="NCBI Taxonomy" id="4081"/>
    <lineage>
        <taxon>Eukaryota</taxon>
        <taxon>Viridiplantae</taxon>
        <taxon>Streptophyta</taxon>
        <taxon>Embryophyta</taxon>
        <taxon>Tracheophyta</taxon>
        <taxon>Spermatophyta</taxon>
        <taxon>Magnoliopsida</taxon>
        <taxon>eudicotyledons</taxon>
        <taxon>Gunneridae</taxon>
        <taxon>Pentapetalae</taxon>
        <taxon>asterids</taxon>
        <taxon>lamiids</taxon>
        <taxon>Solanales</taxon>
        <taxon>Solanaceae</taxon>
        <taxon>Solanoideae</taxon>
        <taxon>Solaneae</taxon>
        <taxon>Solanum</taxon>
        <taxon>Solanum subgen. Lycopersicon</taxon>
    </lineage>
</organism>
<reference evidence="1" key="1">
    <citation type="journal article" date="2012" name="Nature">
        <title>The tomato genome sequence provides insights into fleshy fruit evolution.</title>
        <authorList>
            <consortium name="Tomato Genome Consortium"/>
        </authorList>
    </citation>
    <scope>NUCLEOTIDE SEQUENCE [LARGE SCALE GENOMIC DNA]</scope>
    <source>
        <strain evidence="1">cv. Heinz 1706</strain>
    </source>
</reference>
<dbReference type="EnsemblPlants" id="Solyc05g012250.2.1">
    <property type="protein sequence ID" value="Solyc05g012250.2.1"/>
    <property type="gene ID" value="Solyc05g012250.2"/>
</dbReference>
<evidence type="ECO:0000313" key="2">
    <source>
        <dbReference type="Proteomes" id="UP000004994"/>
    </source>
</evidence>
<dbReference type="InParanoid" id="A0A3Q7GGJ1"/>
<sequence>MKGHPITRTFNMIFQSFTGGHKYSEKHFKGNYNRYMSVACGAEAAVQDLATIQTELSTFRDYDQAFVKLMTASEY</sequence>
<reference evidence="1" key="2">
    <citation type="submission" date="2019-01" db="UniProtKB">
        <authorList>
            <consortium name="EnsemblPlants"/>
        </authorList>
    </citation>
    <scope>IDENTIFICATION</scope>
    <source>
        <strain evidence="1">cv. Heinz 1706</strain>
    </source>
</reference>
<keyword evidence="2" id="KW-1185">Reference proteome</keyword>
<proteinExistence type="predicted"/>
<dbReference type="AlphaFoldDB" id="A0A3Q7GGJ1"/>
<dbReference type="Gramene" id="Solyc05g012250.2.1">
    <property type="protein sequence ID" value="Solyc05g012250.2.1"/>
    <property type="gene ID" value="Solyc05g012250.2"/>
</dbReference>
<accession>A0A3Q7GGJ1</accession>
<name>A0A3Q7GGJ1_SOLLC</name>
<dbReference type="Proteomes" id="UP000004994">
    <property type="component" value="Chromosome 5"/>
</dbReference>
<evidence type="ECO:0000313" key="1">
    <source>
        <dbReference type="EnsemblPlants" id="Solyc05g012250.2.1"/>
    </source>
</evidence>